<proteinExistence type="predicted"/>
<keyword evidence="3" id="KW-1185">Reference proteome</keyword>
<evidence type="ECO:0000313" key="2">
    <source>
        <dbReference type="EMBL" id="KAF6761588.1"/>
    </source>
</evidence>
<dbReference type="EMBL" id="JACGCI010000009">
    <property type="protein sequence ID" value="KAF6761588.1"/>
    <property type="molecule type" value="Genomic_DNA"/>
</dbReference>
<feature type="region of interest" description="Disordered" evidence="1">
    <location>
        <begin position="1"/>
        <end position="36"/>
    </location>
</feature>
<comment type="caution">
    <text evidence="2">The sequence shown here is derived from an EMBL/GenBank/DDBJ whole genome shotgun (WGS) entry which is preliminary data.</text>
</comment>
<dbReference type="Proteomes" id="UP000521943">
    <property type="component" value="Unassembled WGS sequence"/>
</dbReference>
<name>A0A8H6ICA5_9AGAR</name>
<protein>
    <submittedName>
        <fullName evidence="2">Uncharacterized protein</fullName>
    </submittedName>
</protein>
<evidence type="ECO:0000256" key="1">
    <source>
        <dbReference type="SAM" id="MobiDB-lite"/>
    </source>
</evidence>
<gene>
    <name evidence="2" type="ORF">DFP72DRAFT_1041809</name>
</gene>
<organism evidence="2 3">
    <name type="scientific">Ephemerocybe angulata</name>
    <dbReference type="NCBI Taxonomy" id="980116"/>
    <lineage>
        <taxon>Eukaryota</taxon>
        <taxon>Fungi</taxon>
        <taxon>Dikarya</taxon>
        <taxon>Basidiomycota</taxon>
        <taxon>Agaricomycotina</taxon>
        <taxon>Agaricomycetes</taxon>
        <taxon>Agaricomycetidae</taxon>
        <taxon>Agaricales</taxon>
        <taxon>Agaricineae</taxon>
        <taxon>Psathyrellaceae</taxon>
        <taxon>Ephemerocybe</taxon>
    </lineage>
</organism>
<accession>A0A8H6ICA5</accession>
<evidence type="ECO:0000313" key="3">
    <source>
        <dbReference type="Proteomes" id="UP000521943"/>
    </source>
</evidence>
<dbReference type="AlphaFoldDB" id="A0A8H6ICA5"/>
<sequence length="121" mass="13168">MSIGVVEGAKQRQKGVLTTDSGCFDNGGPVDRTSDPDLGLRFRYTRYSGGLSGRQSAHKLKRLGSTRGNKRRLELLSGREADPQRLSSTIHRSGGLEGQHNRFVALAVVGIYLVEALLQDT</sequence>
<reference evidence="2 3" key="1">
    <citation type="submission" date="2020-07" db="EMBL/GenBank/DDBJ databases">
        <title>Comparative genomics of pyrophilous fungi reveals a link between fire events and developmental genes.</title>
        <authorList>
            <consortium name="DOE Joint Genome Institute"/>
            <person name="Steindorff A.S."/>
            <person name="Carver A."/>
            <person name="Calhoun S."/>
            <person name="Stillman K."/>
            <person name="Liu H."/>
            <person name="Lipzen A."/>
            <person name="Pangilinan J."/>
            <person name="Labutti K."/>
            <person name="Bruns T.D."/>
            <person name="Grigoriev I.V."/>
        </authorList>
    </citation>
    <scope>NUCLEOTIDE SEQUENCE [LARGE SCALE GENOMIC DNA]</scope>
    <source>
        <strain evidence="2 3">CBS 144469</strain>
    </source>
</reference>